<accession>A0A818SR35</accession>
<evidence type="ECO:0000313" key="1">
    <source>
        <dbReference type="EMBL" id="CAF3674315.1"/>
    </source>
</evidence>
<protein>
    <submittedName>
        <fullName evidence="1">Uncharacterized protein</fullName>
    </submittedName>
</protein>
<organism evidence="1 2">
    <name type="scientific">Rotaria socialis</name>
    <dbReference type="NCBI Taxonomy" id="392032"/>
    <lineage>
        <taxon>Eukaryota</taxon>
        <taxon>Metazoa</taxon>
        <taxon>Spiralia</taxon>
        <taxon>Gnathifera</taxon>
        <taxon>Rotifera</taxon>
        <taxon>Eurotatoria</taxon>
        <taxon>Bdelloidea</taxon>
        <taxon>Philodinida</taxon>
        <taxon>Philodinidae</taxon>
        <taxon>Rotaria</taxon>
    </lineage>
</organism>
<evidence type="ECO:0000313" key="2">
    <source>
        <dbReference type="Proteomes" id="UP000663869"/>
    </source>
</evidence>
<comment type="caution">
    <text evidence="1">The sequence shown here is derived from an EMBL/GenBank/DDBJ whole genome shotgun (WGS) entry which is preliminary data.</text>
</comment>
<name>A0A818SR35_9BILA</name>
<gene>
    <name evidence="1" type="ORF">FME351_LOCUS25934</name>
</gene>
<dbReference type="AlphaFoldDB" id="A0A818SR35"/>
<proteinExistence type="predicted"/>
<dbReference type="Proteomes" id="UP000663869">
    <property type="component" value="Unassembled WGS sequence"/>
</dbReference>
<dbReference type="EMBL" id="CAJNYU010003456">
    <property type="protein sequence ID" value="CAF3674315.1"/>
    <property type="molecule type" value="Genomic_DNA"/>
</dbReference>
<sequence length="118" mass="14227">MDHSDQLISPRTAVHITDEEHTLILMLRTMPLDKIIYVMMLNNFLPMELPKKYDHIANIINLHFKNSYEIHKLRAIIEFIFIKTRFSQMFQQHDLDEMIDKYQKNRIAESDGVYELYL</sequence>
<reference evidence="1" key="1">
    <citation type="submission" date="2021-02" db="EMBL/GenBank/DDBJ databases">
        <authorList>
            <person name="Nowell W R."/>
        </authorList>
    </citation>
    <scope>NUCLEOTIDE SEQUENCE</scope>
</reference>